<protein>
    <recommendedName>
        <fullName evidence="3">Lipoprotein</fullName>
    </recommendedName>
</protein>
<organism evidence="1 2">
    <name type="scientific">Flavobacterium ginsengiterrae</name>
    <dbReference type="NCBI Taxonomy" id="871695"/>
    <lineage>
        <taxon>Bacteria</taxon>
        <taxon>Pseudomonadati</taxon>
        <taxon>Bacteroidota</taxon>
        <taxon>Flavobacteriia</taxon>
        <taxon>Flavobacteriales</taxon>
        <taxon>Flavobacteriaceae</taxon>
        <taxon>Flavobacterium</taxon>
    </lineage>
</organism>
<sequence length="383" mass="44998">MKKYALVLLSVFVFFLSCKEKDTDTYKKNNSENMLANNDKIKSVLIKQVEAGNDEVYGGFQDYDKSDLDALIIVAESILKSNGYKNPDNNKFNDIVKKVFVRIIDNHSTNEYLKIEINENKCDKSLIYYPYTADAQYLYVVKGKFVTNFYPLPTVIDYLKLFPDVAKFEKEDILIEDKIENIQTRASQWKDDLKYLSETRENNIQTLVNRNKYLFNDSKASLVWLKFHDEYFLESLVKVFGYVGDKDLLKWVLDRNLNEEEFTKLLFTKTCDNKYIFNKEIFEVMTQADVKSQENYLLFLRGRTDFPKLDDLSFRDAAKINALYCYYATKFTASIERGDVYTFFPKLNDPKFEEEFKKNNYYNLPDFKGLYDDTKSGGIGLPE</sequence>
<dbReference type="PROSITE" id="PS51257">
    <property type="entry name" value="PROKAR_LIPOPROTEIN"/>
    <property type="match status" value="1"/>
</dbReference>
<evidence type="ECO:0000313" key="1">
    <source>
        <dbReference type="EMBL" id="GAA3758971.1"/>
    </source>
</evidence>
<keyword evidence="2" id="KW-1185">Reference proteome</keyword>
<accession>A0ABP7G8A6</accession>
<proteinExistence type="predicted"/>
<dbReference type="Proteomes" id="UP001500748">
    <property type="component" value="Unassembled WGS sequence"/>
</dbReference>
<comment type="caution">
    <text evidence="1">The sequence shown here is derived from an EMBL/GenBank/DDBJ whole genome shotgun (WGS) entry which is preliminary data.</text>
</comment>
<name>A0ABP7G8A6_9FLAO</name>
<evidence type="ECO:0000313" key="2">
    <source>
        <dbReference type="Proteomes" id="UP001500748"/>
    </source>
</evidence>
<dbReference type="EMBL" id="BAABDU010000003">
    <property type="protein sequence ID" value="GAA3758971.1"/>
    <property type="molecule type" value="Genomic_DNA"/>
</dbReference>
<gene>
    <name evidence="1" type="ORF">GCM10022423_07100</name>
</gene>
<evidence type="ECO:0008006" key="3">
    <source>
        <dbReference type="Google" id="ProtNLM"/>
    </source>
</evidence>
<reference evidence="2" key="1">
    <citation type="journal article" date="2019" name="Int. J. Syst. Evol. Microbiol.">
        <title>The Global Catalogue of Microorganisms (GCM) 10K type strain sequencing project: providing services to taxonomists for standard genome sequencing and annotation.</title>
        <authorList>
            <consortium name="The Broad Institute Genomics Platform"/>
            <consortium name="The Broad Institute Genome Sequencing Center for Infectious Disease"/>
            <person name="Wu L."/>
            <person name="Ma J."/>
        </authorList>
    </citation>
    <scope>NUCLEOTIDE SEQUENCE [LARGE SCALE GENOMIC DNA]</scope>
    <source>
        <strain evidence="2">JCM 17337</strain>
    </source>
</reference>